<dbReference type="InterPro" id="IPR007523">
    <property type="entry name" value="NDUFAF3/AAMDC"/>
</dbReference>
<dbReference type="AlphaFoldDB" id="A0A939KB16"/>
<name>A0A939KB16_9BURK</name>
<accession>A0A939KB16</accession>
<keyword evidence="2" id="KW-1185">Reference proteome</keyword>
<evidence type="ECO:0000313" key="1">
    <source>
        <dbReference type="EMBL" id="MBO1248987.1"/>
    </source>
</evidence>
<dbReference type="Gene3D" id="3.40.1230.10">
    <property type="entry name" value="MTH938-like"/>
    <property type="match status" value="1"/>
</dbReference>
<proteinExistence type="predicted"/>
<dbReference type="SUPFAM" id="SSF64076">
    <property type="entry name" value="MTH938-like"/>
    <property type="match status" value="1"/>
</dbReference>
<dbReference type="Proteomes" id="UP000664731">
    <property type="component" value="Unassembled WGS sequence"/>
</dbReference>
<dbReference type="RefSeq" id="WP_207574536.1">
    <property type="nucleotide sequence ID" value="NZ_JAFNME010000006.1"/>
</dbReference>
<evidence type="ECO:0000313" key="2">
    <source>
        <dbReference type="Proteomes" id="UP000664731"/>
    </source>
</evidence>
<reference evidence="1" key="1">
    <citation type="submission" date="2021-03" db="EMBL/GenBank/DDBJ databases">
        <title>Comamonas denitrificans.</title>
        <authorList>
            <person name="Finster K."/>
        </authorList>
    </citation>
    <scope>NUCLEOTIDE SEQUENCE</scope>
    <source>
        <strain evidence="1">MM2021_4</strain>
    </source>
</reference>
<protein>
    <submittedName>
        <fullName evidence="1">Mth938-like domain-containing protein</fullName>
    </submittedName>
</protein>
<gene>
    <name evidence="1" type="ORF">J1777_03915</name>
</gene>
<dbReference type="Pfam" id="PF04430">
    <property type="entry name" value="DUF498"/>
    <property type="match status" value="1"/>
</dbReference>
<dbReference type="EMBL" id="JAFNME010000006">
    <property type="protein sequence ID" value="MBO1248987.1"/>
    <property type="molecule type" value="Genomic_DNA"/>
</dbReference>
<dbReference type="InterPro" id="IPR036748">
    <property type="entry name" value="MTH938-like_sf"/>
</dbReference>
<dbReference type="CDD" id="cd05560">
    <property type="entry name" value="Xcc1710_like"/>
    <property type="match status" value="1"/>
</dbReference>
<comment type="caution">
    <text evidence="1">The sequence shown here is derived from an EMBL/GenBank/DDBJ whole genome shotgun (WGS) entry which is preliminary data.</text>
</comment>
<sequence>MKFKAERADDLQLITGYGPGWLEVNKTRHTTSLLIGSSGLLQAWDCARFSDLNASALQALAHQCPGVEVLLLGSGPRLQFCHPSWLQPFMQQRIGVETMDTPAALRTYNVLAMEGRKVLAALVLG</sequence>
<dbReference type="PANTHER" id="PTHR21192:SF2">
    <property type="entry name" value="NADH DEHYDROGENASE [UBIQUINONE] 1 ALPHA SUBCOMPLEX ASSEMBLY FACTOR 3"/>
    <property type="match status" value="1"/>
</dbReference>
<dbReference type="PANTHER" id="PTHR21192">
    <property type="entry name" value="NUCLEAR PROTEIN E3-3"/>
    <property type="match status" value="1"/>
</dbReference>
<organism evidence="1 2">
    <name type="scientific">Comamonas denitrificans</name>
    <dbReference type="NCBI Taxonomy" id="117506"/>
    <lineage>
        <taxon>Bacteria</taxon>
        <taxon>Pseudomonadati</taxon>
        <taxon>Pseudomonadota</taxon>
        <taxon>Betaproteobacteria</taxon>
        <taxon>Burkholderiales</taxon>
        <taxon>Comamonadaceae</taxon>
        <taxon>Comamonas</taxon>
    </lineage>
</organism>